<feature type="compositionally biased region" description="Basic and acidic residues" evidence="1">
    <location>
        <begin position="88"/>
        <end position="106"/>
    </location>
</feature>
<comment type="caution">
    <text evidence="2">The sequence shown here is derived from an EMBL/GenBank/DDBJ whole genome shotgun (WGS) entry which is preliminary data.</text>
</comment>
<gene>
    <name evidence="2" type="ORF">H4O21_14815</name>
</gene>
<accession>A0A839IRE2</accession>
<evidence type="ECO:0000313" key="2">
    <source>
        <dbReference type="EMBL" id="MBB1487875.1"/>
    </source>
</evidence>
<name>A0A839IRE2_9GAMM</name>
<dbReference type="AlphaFoldDB" id="A0A839IRE2"/>
<keyword evidence="3" id="KW-1185">Reference proteome</keyword>
<evidence type="ECO:0000256" key="1">
    <source>
        <dbReference type="SAM" id="MobiDB-lite"/>
    </source>
</evidence>
<organism evidence="2 3">
    <name type="scientific">Oceanospirillum sediminis</name>
    <dbReference type="NCBI Taxonomy" id="2760088"/>
    <lineage>
        <taxon>Bacteria</taxon>
        <taxon>Pseudomonadati</taxon>
        <taxon>Pseudomonadota</taxon>
        <taxon>Gammaproteobacteria</taxon>
        <taxon>Oceanospirillales</taxon>
        <taxon>Oceanospirillaceae</taxon>
        <taxon>Oceanospirillum</taxon>
    </lineage>
</organism>
<dbReference type="Proteomes" id="UP000565262">
    <property type="component" value="Unassembled WGS sequence"/>
</dbReference>
<proteinExistence type="predicted"/>
<dbReference type="RefSeq" id="WP_182809653.1">
    <property type="nucleotide sequence ID" value="NZ_JACJFM010000020.1"/>
</dbReference>
<feature type="region of interest" description="Disordered" evidence="1">
    <location>
        <begin position="87"/>
        <end position="106"/>
    </location>
</feature>
<protein>
    <submittedName>
        <fullName evidence="2">Uncharacterized protein</fullName>
    </submittedName>
</protein>
<dbReference type="EMBL" id="JACJFM010000020">
    <property type="protein sequence ID" value="MBB1487875.1"/>
    <property type="molecule type" value="Genomic_DNA"/>
</dbReference>
<sequence length="106" mass="11885">MQNQAEQFAEQLSGLTIEGLADTLPMTSSALSLTLSAKGKNDLQLNLSEQDNTYYLTPEQSDYSFLLSESDYRQLVNLIQWHPQKLSVTDKDATQNKPAETEKKST</sequence>
<reference evidence="2 3" key="1">
    <citation type="submission" date="2020-08" db="EMBL/GenBank/DDBJ databases">
        <title>Oceanospirillum sp. nov. isolated from marine sediment.</title>
        <authorList>
            <person name="Ji X."/>
        </authorList>
    </citation>
    <scope>NUCLEOTIDE SEQUENCE [LARGE SCALE GENOMIC DNA]</scope>
    <source>
        <strain evidence="2 3">D5</strain>
    </source>
</reference>
<evidence type="ECO:0000313" key="3">
    <source>
        <dbReference type="Proteomes" id="UP000565262"/>
    </source>
</evidence>